<dbReference type="Pfam" id="PF00753">
    <property type="entry name" value="Lactamase_B"/>
    <property type="match status" value="1"/>
</dbReference>
<evidence type="ECO:0000313" key="3">
    <source>
        <dbReference type="Proteomes" id="UP000184164"/>
    </source>
</evidence>
<reference evidence="2 3" key="1">
    <citation type="submission" date="2016-11" db="EMBL/GenBank/DDBJ databases">
        <authorList>
            <person name="Jaros S."/>
            <person name="Januszkiewicz K."/>
            <person name="Wedrychowicz H."/>
        </authorList>
    </citation>
    <scope>NUCLEOTIDE SEQUENCE [LARGE SCALE GENOMIC DNA]</scope>
    <source>
        <strain evidence="2 3">DSM 26910</strain>
    </source>
</reference>
<dbReference type="InterPro" id="IPR052926">
    <property type="entry name" value="Metallo-beta-lactamase_dom"/>
</dbReference>
<dbReference type="SMART" id="SM00849">
    <property type="entry name" value="Lactamase_B"/>
    <property type="match status" value="1"/>
</dbReference>
<dbReference type="PANTHER" id="PTHR13754">
    <property type="entry name" value="METALLO-BETA-LACTAMASE SUPERFAMILY PROTEIN"/>
    <property type="match status" value="1"/>
</dbReference>
<dbReference type="STRING" id="1484053.SAMN05444274_103244"/>
<feature type="domain" description="Metallo-beta-lactamase" evidence="1">
    <location>
        <begin position="19"/>
        <end position="233"/>
    </location>
</feature>
<accession>A0A1M4Y661</accession>
<gene>
    <name evidence="2" type="ORF">SAMN05444274_103244</name>
</gene>
<dbReference type="CDD" id="cd07713">
    <property type="entry name" value="DHPS-like_MBL-fold"/>
    <property type="match status" value="1"/>
</dbReference>
<dbReference type="RefSeq" id="WP_073000299.1">
    <property type="nucleotide sequence ID" value="NZ_FQUM01000003.1"/>
</dbReference>
<dbReference type="EMBL" id="FQUM01000003">
    <property type="protein sequence ID" value="SHF01198.1"/>
    <property type="molecule type" value="Genomic_DNA"/>
</dbReference>
<evidence type="ECO:0000259" key="1">
    <source>
        <dbReference type="SMART" id="SM00849"/>
    </source>
</evidence>
<keyword evidence="3" id="KW-1185">Reference proteome</keyword>
<dbReference type="SUPFAM" id="SSF56281">
    <property type="entry name" value="Metallo-hydrolase/oxidoreductase"/>
    <property type="match status" value="1"/>
</dbReference>
<dbReference type="InterPro" id="IPR001279">
    <property type="entry name" value="Metallo-B-lactamas"/>
</dbReference>
<dbReference type="AlphaFoldDB" id="A0A1M4Y661"/>
<organism evidence="2 3">
    <name type="scientific">Mariniphaga anaerophila</name>
    <dbReference type="NCBI Taxonomy" id="1484053"/>
    <lineage>
        <taxon>Bacteria</taxon>
        <taxon>Pseudomonadati</taxon>
        <taxon>Bacteroidota</taxon>
        <taxon>Bacteroidia</taxon>
        <taxon>Marinilabiliales</taxon>
        <taxon>Prolixibacteraceae</taxon>
        <taxon>Mariniphaga</taxon>
    </lineage>
</organism>
<proteinExistence type="predicted"/>
<dbReference type="PANTHER" id="PTHR13754:SF18">
    <property type="entry name" value="7,8-DIHYDROPTERIN-6-METHYL-4-(BETA-D-RIBOFURANOSYL)-AMINOBENZENE-5'-PHOSPHATE SYNTHASE"/>
    <property type="match status" value="1"/>
</dbReference>
<protein>
    <submittedName>
        <fullName evidence="2">7,8-dihydropterin-6-yl-methyl-4-(Beta-D-ribofuranosyl)aminobenzene 5'-phosphate synthase</fullName>
    </submittedName>
</protein>
<name>A0A1M4Y661_9BACT</name>
<evidence type="ECO:0000313" key="2">
    <source>
        <dbReference type="EMBL" id="SHF01198.1"/>
    </source>
</evidence>
<dbReference type="InterPro" id="IPR041712">
    <property type="entry name" value="DHPS-like_MBL-fold"/>
</dbReference>
<dbReference type="GO" id="GO:0016740">
    <property type="term" value="F:transferase activity"/>
    <property type="evidence" value="ECO:0007669"/>
    <property type="project" value="TreeGrafter"/>
</dbReference>
<dbReference type="OrthoDB" id="9803916at2"/>
<sequence>MKLSVLTENCAGGRFLAEHGLSYLIEIDDRKILFDTGHSDVFLKNARQMGVDIEKEVQLVVLSHGHWDHGDGLQYLQNKRLITHPGAFIRRFRKRDFSAVGLSLLKTEIEQRFDLTETKNVFQISEHLFYLGEIPRVTEFEAQATPFVDEHKNDDVVPDDSALAAIVNDRLVVITGCSHSGICNIVEHAKKATGISDVKTVLGGFHLKEQNEQTRRTIGYFKNEHVEQVYPSHCTALPALSAFYQAFQSTQLKTGMVLEF</sequence>
<dbReference type="Gene3D" id="3.60.15.10">
    <property type="entry name" value="Ribonuclease Z/Hydroxyacylglutathione hydrolase-like"/>
    <property type="match status" value="1"/>
</dbReference>
<dbReference type="InterPro" id="IPR036866">
    <property type="entry name" value="RibonucZ/Hydroxyglut_hydro"/>
</dbReference>
<dbReference type="Proteomes" id="UP000184164">
    <property type="component" value="Unassembled WGS sequence"/>
</dbReference>